<dbReference type="RefSeq" id="WP_066468173.1">
    <property type="nucleotide sequence ID" value="NZ_CBCRUZ010000001.1"/>
</dbReference>
<protein>
    <submittedName>
        <fullName evidence="2">AAA family ATPase</fullName>
    </submittedName>
</protein>
<dbReference type="SUPFAM" id="SSF52540">
    <property type="entry name" value="P-loop containing nucleoside triphosphate hydrolases"/>
    <property type="match status" value="1"/>
</dbReference>
<proteinExistence type="predicted"/>
<keyword evidence="3" id="KW-1185">Reference proteome</keyword>
<name>A0ABX8SC56_9ACTN</name>
<sequence length="396" mass="43824">MSSDTPSGIESIKIKNYRLLRDVSFAKLTKLTVLTGANGSGKSTVFDVFAFLHEAFSSGLRSAWDARNRMAGIRSVGADGPVEFELKYRTSVHRKSRLVTYQLAIDEERGAPVVVEERMRWTSAQGSGRPRDIIRFSRGQGAVWDEKSGRSEQVELESPDLLAVSALGQFRAHPRVRVLRNFVSGWYLSYISAGNSRTTPVAGPQERLSQTGDNLPNVIQYLQESHPERLGRIFEVLSQRVPHVERVTSDTLADGRLLLRLKDRPFDEPVLARFVSDGTLKLLAYLTIFYDPTPPPVIGIEEPENQLHPSLLPILADEIRQVSASAQVLVTTHSPDFLGAIYPQELWMIGRGPDGFAEVTRASDSQLIMEMIDAGAQLGALWNEGFLAAADPAGIR</sequence>
<dbReference type="PANTHER" id="PTHR40396">
    <property type="entry name" value="ATPASE-LIKE PROTEIN"/>
    <property type="match status" value="1"/>
</dbReference>
<dbReference type="InterPro" id="IPR003959">
    <property type="entry name" value="ATPase_AAA_core"/>
</dbReference>
<accession>A0ABX8SC56</accession>
<evidence type="ECO:0000313" key="2">
    <source>
        <dbReference type="EMBL" id="QXQ15460.1"/>
    </source>
</evidence>
<dbReference type="InterPro" id="IPR014555">
    <property type="entry name" value="RecF-like"/>
</dbReference>
<evidence type="ECO:0000313" key="3">
    <source>
        <dbReference type="Proteomes" id="UP000887023"/>
    </source>
</evidence>
<dbReference type="Proteomes" id="UP000887023">
    <property type="component" value="Chromosome"/>
</dbReference>
<dbReference type="Gene3D" id="3.40.50.300">
    <property type="entry name" value="P-loop containing nucleotide triphosphate hydrolases"/>
    <property type="match status" value="2"/>
</dbReference>
<organism evidence="2 3">
    <name type="scientific">Skermania pinensis</name>
    <dbReference type="NCBI Taxonomy" id="39122"/>
    <lineage>
        <taxon>Bacteria</taxon>
        <taxon>Bacillati</taxon>
        <taxon>Actinomycetota</taxon>
        <taxon>Actinomycetes</taxon>
        <taxon>Mycobacteriales</taxon>
        <taxon>Gordoniaceae</taxon>
        <taxon>Skermania</taxon>
    </lineage>
</organism>
<reference evidence="2" key="1">
    <citation type="submission" date="2021-07" db="EMBL/GenBank/DDBJ databases">
        <title>Candidatus Kaistella beijingensis sp. nov. isolated from a municipal wastewater treatment plant is involved in sludge foaming.</title>
        <authorList>
            <person name="Song Y."/>
            <person name="Liu S.-J."/>
        </authorList>
    </citation>
    <scope>NUCLEOTIDE SEQUENCE</scope>
    <source>
        <strain evidence="2">DSM 43998</strain>
    </source>
</reference>
<evidence type="ECO:0000259" key="1">
    <source>
        <dbReference type="Pfam" id="PF13304"/>
    </source>
</evidence>
<gene>
    <name evidence="2" type="ORF">KV203_09250</name>
</gene>
<feature type="domain" description="ATPase AAA-type core" evidence="1">
    <location>
        <begin position="31"/>
        <end position="337"/>
    </location>
</feature>
<dbReference type="PIRSF" id="PIRSF029347">
    <property type="entry name" value="RecF"/>
    <property type="match status" value="1"/>
</dbReference>
<dbReference type="EMBL" id="CP079105">
    <property type="protein sequence ID" value="QXQ15460.1"/>
    <property type="molecule type" value="Genomic_DNA"/>
</dbReference>
<dbReference type="Pfam" id="PF13304">
    <property type="entry name" value="AAA_21"/>
    <property type="match status" value="1"/>
</dbReference>
<dbReference type="PANTHER" id="PTHR40396:SF1">
    <property type="entry name" value="ATPASE AAA-TYPE CORE DOMAIN-CONTAINING PROTEIN"/>
    <property type="match status" value="1"/>
</dbReference>
<dbReference type="InterPro" id="IPR027417">
    <property type="entry name" value="P-loop_NTPase"/>
</dbReference>